<feature type="domain" description="HTH lysR-type" evidence="5">
    <location>
        <begin position="5"/>
        <end position="62"/>
    </location>
</feature>
<dbReference type="FunFam" id="1.10.10.10:FF:000001">
    <property type="entry name" value="LysR family transcriptional regulator"/>
    <property type="match status" value="1"/>
</dbReference>
<dbReference type="InterPro" id="IPR005119">
    <property type="entry name" value="LysR_subst-bd"/>
</dbReference>
<accession>A0A366XA81</accession>
<keyword evidence="4" id="KW-0804">Transcription</keyword>
<dbReference type="Pfam" id="PF03466">
    <property type="entry name" value="LysR_substrate"/>
    <property type="match status" value="1"/>
</dbReference>
<dbReference type="PANTHER" id="PTHR30419">
    <property type="entry name" value="HTH-TYPE TRANSCRIPTIONAL REGULATOR YBHD"/>
    <property type="match status" value="1"/>
</dbReference>
<evidence type="ECO:0000313" key="7">
    <source>
        <dbReference type="Proteomes" id="UP000252706"/>
    </source>
</evidence>
<name>A0A366XA81_9RHOB</name>
<organism evidence="6 7">
    <name type="scientific">Phaeobacter gallaeciensis</name>
    <dbReference type="NCBI Taxonomy" id="60890"/>
    <lineage>
        <taxon>Bacteria</taxon>
        <taxon>Pseudomonadati</taxon>
        <taxon>Pseudomonadota</taxon>
        <taxon>Alphaproteobacteria</taxon>
        <taxon>Rhodobacterales</taxon>
        <taxon>Roseobacteraceae</taxon>
        <taxon>Phaeobacter</taxon>
    </lineage>
</organism>
<reference evidence="6 7" key="1">
    <citation type="submission" date="2018-07" db="EMBL/GenBank/DDBJ databases">
        <title>Modular assembly of carbohydrate-degrading microbial communities in the ocean.</title>
        <authorList>
            <person name="Enke T.N."/>
            <person name="Datta M.S."/>
            <person name="Schwartzman J.A."/>
            <person name="Cermak N."/>
            <person name="Schmitz D.A."/>
            <person name="Barrere J."/>
            <person name="Cordero O.X."/>
        </authorList>
    </citation>
    <scope>NUCLEOTIDE SEQUENCE [LARGE SCALE GENOMIC DNA]</scope>
    <source>
        <strain evidence="6 7">C3M10</strain>
    </source>
</reference>
<dbReference type="GO" id="GO:0003700">
    <property type="term" value="F:DNA-binding transcription factor activity"/>
    <property type="evidence" value="ECO:0007669"/>
    <property type="project" value="InterPro"/>
</dbReference>
<dbReference type="Gene3D" id="1.10.10.10">
    <property type="entry name" value="Winged helix-like DNA-binding domain superfamily/Winged helix DNA-binding domain"/>
    <property type="match status" value="1"/>
</dbReference>
<evidence type="ECO:0000313" key="6">
    <source>
        <dbReference type="EMBL" id="RBW60938.1"/>
    </source>
</evidence>
<proteinExistence type="inferred from homology"/>
<dbReference type="Proteomes" id="UP000252706">
    <property type="component" value="Unassembled WGS sequence"/>
</dbReference>
<keyword evidence="2" id="KW-0805">Transcription regulation</keyword>
<dbReference type="InterPro" id="IPR036388">
    <property type="entry name" value="WH-like_DNA-bd_sf"/>
</dbReference>
<keyword evidence="3" id="KW-0238">DNA-binding</keyword>
<sequence>MRINYDFSDLEAFLAVKDTGSFHAAAERLNLSQSAVTRRVQKLEQALDSVLFERTTRAVKPTLAAKRLQPRAEAIVNDAAETARAMRDESVAFVHQRNALVTIATVSTVISRLLTPAIHTFRDSPFSTRIRLLEASANEVAETVAEGEADFGLCSIPMLEPSTLFEPLYDDKIVLALPLSHVLARKTSVSFEELKGTPLILPARGTGNRLLIDEAMARARLRMVWAHEVTRSSTALELVASNIGAALLPRSVFHSASAAQVATCELHDLEITRPIGLLSRVSQIDTPPIAAIKDAIRSAV</sequence>
<dbReference type="InterPro" id="IPR000847">
    <property type="entry name" value="LysR_HTH_N"/>
</dbReference>
<dbReference type="EMBL" id="QOCE01000009">
    <property type="protein sequence ID" value="RBW60938.1"/>
    <property type="molecule type" value="Genomic_DNA"/>
</dbReference>
<protein>
    <submittedName>
        <fullName evidence="6">LysR family transcriptional regulator</fullName>
    </submittedName>
</protein>
<dbReference type="PANTHER" id="PTHR30419:SF8">
    <property type="entry name" value="NITROGEN ASSIMILATION TRANSCRIPTIONAL ACTIVATOR-RELATED"/>
    <property type="match status" value="1"/>
</dbReference>
<evidence type="ECO:0000256" key="2">
    <source>
        <dbReference type="ARBA" id="ARBA00023015"/>
    </source>
</evidence>
<dbReference type="GO" id="GO:0003677">
    <property type="term" value="F:DNA binding"/>
    <property type="evidence" value="ECO:0007669"/>
    <property type="project" value="UniProtKB-KW"/>
</dbReference>
<evidence type="ECO:0000256" key="3">
    <source>
        <dbReference type="ARBA" id="ARBA00023125"/>
    </source>
</evidence>
<dbReference type="SUPFAM" id="SSF46785">
    <property type="entry name" value="Winged helix' DNA-binding domain"/>
    <property type="match status" value="1"/>
</dbReference>
<dbReference type="GO" id="GO:0005829">
    <property type="term" value="C:cytosol"/>
    <property type="evidence" value="ECO:0007669"/>
    <property type="project" value="TreeGrafter"/>
</dbReference>
<dbReference type="InterPro" id="IPR036390">
    <property type="entry name" value="WH_DNA-bd_sf"/>
</dbReference>
<evidence type="ECO:0000259" key="5">
    <source>
        <dbReference type="PROSITE" id="PS50931"/>
    </source>
</evidence>
<dbReference type="OrthoDB" id="9815174at2"/>
<gene>
    <name evidence="6" type="ORF">DS909_03035</name>
</gene>
<dbReference type="SUPFAM" id="SSF53850">
    <property type="entry name" value="Periplasmic binding protein-like II"/>
    <property type="match status" value="1"/>
</dbReference>
<comment type="similarity">
    <text evidence="1">Belongs to the LysR transcriptional regulatory family.</text>
</comment>
<evidence type="ECO:0000256" key="1">
    <source>
        <dbReference type="ARBA" id="ARBA00009437"/>
    </source>
</evidence>
<dbReference type="RefSeq" id="WP_113821970.1">
    <property type="nucleotide sequence ID" value="NZ_QOCE01000009.1"/>
</dbReference>
<dbReference type="Pfam" id="PF00126">
    <property type="entry name" value="HTH_1"/>
    <property type="match status" value="1"/>
</dbReference>
<dbReference type="AlphaFoldDB" id="A0A366XA81"/>
<dbReference type="PROSITE" id="PS50931">
    <property type="entry name" value="HTH_LYSR"/>
    <property type="match status" value="1"/>
</dbReference>
<dbReference type="Gene3D" id="3.40.190.290">
    <property type="match status" value="1"/>
</dbReference>
<dbReference type="PRINTS" id="PR00039">
    <property type="entry name" value="HTHLYSR"/>
</dbReference>
<comment type="caution">
    <text evidence="6">The sequence shown here is derived from an EMBL/GenBank/DDBJ whole genome shotgun (WGS) entry which is preliminary data.</text>
</comment>
<dbReference type="InterPro" id="IPR050950">
    <property type="entry name" value="HTH-type_LysR_regulators"/>
</dbReference>
<evidence type="ECO:0000256" key="4">
    <source>
        <dbReference type="ARBA" id="ARBA00023163"/>
    </source>
</evidence>